<feature type="transmembrane region" description="Helical" evidence="1">
    <location>
        <begin position="411"/>
        <end position="428"/>
    </location>
</feature>
<dbReference type="EMBL" id="RJSG01000002">
    <property type="protein sequence ID" value="RNL80099.1"/>
    <property type="molecule type" value="Genomic_DNA"/>
</dbReference>
<feature type="transmembrane region" description="Helical" evidence="1">
    <location>
        <begin position="272"/>
        <end position="293"/>
    </location>
</feature>
<feature type="transmembrane region" description="Helical" evidence="1">
    <location>
        <begin position="63"/>
        <end position="84"/>
    </location>
</feature>
<accession>A0A3N0DWW9</accession>
<feature type="transmembrane region" description="Helical" evidence="1">
    <location>
        <begin position="593"/>
        <end position="614"/>
    </location>
</feature>
<organism evidence="2 3">
    <name type="scientific">Nocardioides marmorisolisilvae</name>
    <dbReference type="NCBI Taxonomy" id="1542737"/>
    <lineage>
        <taxon>Bacteria</taxon>
        <taxon>Bacillati</taxon>
        <taxon>Actinomycetota</taxon>
        <taxon>Actinomycetes</taxon>
        <taxon>Propionibacteriales</taxon>
        <taxon>Nocardioidaceae</taxon>
        <taxon>Nocardioides</taxon>
    </lineage>
</organism>
<protein>
    <submittedName>
        <fullName evidence="2">ABC transporter permease</fullName>
    </submittedName>
</protein>
<evidence type="ECO:0000256" key="1">
    <source>
        <dbReference type="SAM" id="Phobius"/>
    </source>
</evidence>
<dbReference type="Proteomes" id="UP000277094">
    <property type="component" value="Unassembled WGS sequence"/>
</dbReference>
<reference evidence="2 3" key="1">
    <citation type="submission" date="2018-11" db="EMBL/GenBank/DDBJ databases">
        <authorList>
            <person name="Li F."/>
        </authorList>
    </citation>
    <scope>NUCLEOTIDE SEQUENCE [LARGE SCALE GENOMIC DNA]</scope>
    <source>
        <strain evidence="2 3">KIS18-7</strain>
    </source>
</reference>
<name>A0A3N0DWW9_9ACTN</name>
<dbReference type="RefSeq" id="WP_123234601.1">
    <property type="nucleotide sequence ID" value="NZ_RJSG01000002.1"/>
</dbReference>
<feature type="transmembrane region" description="Helical" evidence="1">
    <location>
        <begin position="144"/>
        <end position="162"/>
    </location>
</feature>
<evidence type="ECO:0000313" key="2">
    <source>
        <dbReference type="EMBL" id="RNL80099.1"/>
    </source>
</evidence>
<feature type="transmembrane region" description="Helical" evidence="1">
    <location>
        <begin position="362"/>
        <end position="382"/>
    </location>
</feature>
<feature type="transmembrane region" description="Helical" evidence="1">
    <location>
        <begin position="182"/>
        <end position="203"/>
    </location>
</feature>
<gene>
    <name evidence="2" type="ORF">EFL95_14410</name>
</gene>
<keyword evidence="1" id="KW-0812">Transmembrane</keyword>
<feature type="transmembrane region" description="Helical" evidence="1">
    <location>
        <begin position="325"/>
        <end position="342"/>
    </location>
</feature>
<dbReference type="AlphaFoldDB" id="A0A3N0DWW9"/>
<feature type="transmembrane region" description="Helical" evidence="1">
    <location>
        <begin position="12"/>
        <end position="37"/>
    </location>
</feature>
<feature type="transmembrane region" description="Helical" evidence="1">
    <location>
        <begin position="299"/>
        <end position="318"/>
    </location>
</feature>
<keyword evidence="1" id="KW-0472">Membrane</keyword>
<sequence length="633" mass="67406">MTVLETTPTAGGAAFSEILIAAAMVGGVMLAFGWVVLRERTGHTTLVGQLADKLAQIDGLPRWVGLPMYLLLAALLCAAFGVWWDVPIHMQNGRDTGPLANPSHYFILFGILGFTHAGVLSMGLARDPLPRRTVRLTKTWRVPMGSLVILGAGQIALLGFPADDVWHRLFGQDVTEWGPTHVMMIGGAVTCILGIPLLLAEAYQVGAPGTRTTIGRLRSTLMLALCFIPVAFLMEFDLGVPQYPAATEFIIAGFIFAWIATAVRTWFGPGGALFAVAVYLGVHAYLWITVGALPHVLTARFLLFVPSAILVELVALVLAPTRRRVAFALVSGLLVGTLGLYAEWWWTKAFLPYPQPIASSALPLMLTVGTLAALGGASLGLWHVARLHDVAGATPTVAEPPAAAPGHTFRWAGLAGVGVALALMVVFAPPSGGDGKITATIGLDNACDGTQRCSSGVTVRFSPADAVDDAVWVYGLSWQGRGPKADAVNPPVDPEAKVPGIVRVAMEPTGEPGVYRSSDDLPMYGHWKTLIRVHLLPTTMLAVPLHAPNDPAITSTRGREVLAHDGDKVQLRAEKQFLQREIKDDVPGWLNTGAYLVVIGSWLSLVLFFGWCYAQAAKGVGTGAPRARETVDA</sequence>
<keyword evidence="1" id="KW-1133">Transmembrane helix</keyword>
<dbReference type="OrthoDB" id="3328774at2"/>
<keyword evidence="3" id="KW-1185">Reference proteome</keyword>
<feature type="transmembrane region" description="Helical" evidence="1">
    <location>
        <begin position="215"/>
        <end position="234"/>
    </location>
</feature>
<comment type="caution">
    <text evidence="2">The sequence shown here is derived from an EMBL/GenBank/DDBJ whole genome shotgun (WGS) entry which is preliminary data.</text>
</comment>
<feature type="transmembrane region" description="Helical" evidence="1">
    <location>
        <begin position="104"/>
        <end position="124"/>
    </location>
</feature>
<proteinExistence type="predicted"/>
<evidence type="ECO:0000313" key="3">
    <source>
        <dbReference type="Proteomes" id="UP000277094"/>
    </source>
</evidence>
<feature type="transmembrane region" description="Helical" evidence="1">
    <location>
        <begin position="240"/>
        <end position="260"/>
    </location>
</feature>